<sequence length="398" mass="41938">MADQGPTPDPGSASSPGRAPERGGELPADWPQDLLPPPFAGGARPGQLDVIEPLLAAPEPGRDLVVVLDGVGSDLLIEHRSLTPTLRRLEGDTTRVRTVFPSTTATAMVSLHTGLPPLVHGVLGYLTADPDSGRAINQLTGDPAVDPRRWMPETTPVERGGRRAVQVAPAKHAGSHLSGVAYRGWEFLGHGRGDRVEAVRTALHRAGPDGLVHLHVDDVDHAGHRHGVDSDAWRTALAEVDALVGTLLRRLPRGTRIHLTADHGMVDTAPETTVDLADHPRLRRLVATAAGEPRALALQAVAGQGAAAELADGLGDLLGERALVLRRADALASALLGPAGIEVPSRVQGRLPDVLVLARGRWSIDDYSRRPASARALIGVHGSLTPAESWVPLLRVSA</sequence>
<organism evidence="2 3">
    <name type="scientific">Brachybacterium fresconis</name>
    <dbReference type="NCBI Taxonomy" id="173363"/>
    <lineage>
        <taxon>Bacteria</taxon>
        <taxon>Bacillati</taxon>
        <taxon>Actinomycetota</taxon>
        <taxon>Actinomycetes</taxon>
        <taxon>Micrococcales</taxon>
        <taxon>Dermabacteraceae</taxon>
        <taxon>Brachybacterium</taxon>
    </lineage>
</organism>
<dbReference type="PANTHER" id="PTHR10151">
    <property type="entry name" value="ECTONUCLEOTIDE PYROPHOSPHATASE/PHOSPHODIESTERASE"/>
    <property type="match status" value="1"/>
</dbReference>
<protein>
    <recommendedName>
        <fullName evidence="4">AP endonuclease</fullName>
    </recommendedName>
</protein>
<dbReference type="PANTHER" id="PTHR10151:SF120">
    <property type="entry name" value="BIS(5'-ADENOSYL)-TRIPHOSPHATASE"/>
    <property type="match status" value="1"/>
</dbReference>
<dbReference type="Proteomes" id="UP000698222">
    <property type="component" value="Unassembled WGS sequence"/>
</dbReference>
<reference evidence="2 3" key="1">
    <citation type="submission" date="2021-03" db="EMBL/GenBank/DDBJ databases">
        <title>Sequencing the genomes of 1000 actinobacteria strains.</title>
        <authorList>
            <person name="Klenk H.-P."/>
        </authorList>
    </citation>
    <scope>NUCLEOTIDE SEQUENCE [LARGE SCALE GENOMIC DNA]</scope>
    <source>
        <strain evidence="2 3">DSM 14564</strain>
    </source>
</reference>
<dbReference type="Pfam" id="PF01663">
    <property type="entry name" value="Phosphodiest"/>
    <property type="match status" value="1"/>
</dbReference>
<evidence type="ECO:0008006" key="4">
    <source>
        <dbReference type="Google" id="ProtNLM"/>
    </source>
</evidence>
<dbReference type="Gene3D" id="3.40.720.10">
    <property type="entry name" value="Alkaline Phosphatase, subunit A"/>
    <property type="match status" value="1"/>
</dbReference>
<feature type="region of interest" description="Disordered" evidence="1">
    <location>
        <begin position="1"/>
        <end position="45"/>
    </location>
</feature>
<accession>A0ABS4YEG4</accession>
<evidence type="ECO:0000256" key="1">
    <source>
        <dbReference type="SAM" id="MobiDB-lite"/>
    </source>
</evidence>
<name>A0ABS4YEG4_9MICO</name>
<dbReference type="SUPFAM" id="SSF53649">
    <property type="entry name" value="Alkaline phosphatase-like"/>
    <property type="match status" value="1"/>
</dbReference>
<feature type="region of interest" description="Disordered" evidence="1">
    <location>
        <begin position="139"/>
        <end position="160"/>
    </location>
</feature>
<evidence type="ECO:0000313" key="3">
    <source>
        <dbReference type="Proteomes" id="UP000698222"/>
    </source>
</evidence>
<dbReference type="RefSeq" id="WP_342591618.1">
    <property type="nucleotide sequence ID" value="NZ_BAAAJV010000026.1"/>
</dbReference>
<proteinExistence type="predicted"/>
<keyword evidence="3" id="KW-1185">Reference proteome</keyword>
<dbReference type="InterPro" id="IPR002591">
    <property type="entry name" value="Phosphodiest/P_Trfase"/>
</dbReference>
<dbReference type="EMBL" id="JAGIOC010000001">
    <property type="protein sequence ID" value="MBP2407183.1"/>
    <property type="molecule type" value="Genomic_DNA"/>
</dbReference>
<evidence type="ECO:0000313" key="2">
    <source>
        <dbReference type="EMBL" id="MBP2407183.1"/>
    </source>
</evidence>
<gene>
    <name evidence="2" type="ORF">JOF44_000086</name>
</gene>
<comment type="caution">
    <text evidence="2">The sequence shown here is derived from an EMBL/GenBank/DDBJ whole genome shotgun (WGS) entry which is preliminary data.</text>
</comment>
<dbReference type="InterPro" id="IPR017850">
    <property type="entry name" value="Alkaline_phosphatase_core_sf"/>
</dbReference>